<dbReference type="eggNOG" id="ENOG502S2W0">
    <property type="taxonomic scope" value="Eukaryota"/>
</dbReference>
<accession>A0A0L0DFZ2</accession>
<dbReference type="PANTHER" id="PTHR13463:SF3">
    <property type="entry name" value="PROTEIN C10"/>
    <property type="match status" value="1"/>
</dbReference>
<sequence length="113" mass="12357">MDIPKLTQEQARAALEEVTAIFEKEESVAQLEAVKSEAGGDLMKWMQMVVPMVMEMQKPVLLKYGFADNQAAAMQFALALNTAAGEDEEMKARVAALRSQFMPPGIQVPGGKK</sequence>
<reference evidence="5 6" key="1">
    <citation type="submission" date="2010-05" db="EMBL/GenBank/DDBJ databases">
        <title>The Genome Sequence of Thecamonas trahens ATCC 50062.</title>
        <authorList>
            <consortium name="The Broad Institute Genome Sequencing Platform"/>
            <person name="Russ C."/>
            <person name="Cuomo C."/>
            <person name="Shea T."/>
            <person name="Young S.K."/>
            <person name="Zeng Q."/>
            <person name="Koehrsen M."/>
            <person name="Haas B."/>
            <person name="Borodovsky M."/>
            <person name="Guigo R."/>
            <person name="Alvarado L."/>
            <person name="Berlin A."/>
            <person name="Bochicchio J."/>
            <person name="Borenstein D."/>
            <person name="Chapman S."/>
            <person name="Chen Z."/>
            <person name="Freedman E."/>
            <person name="Gellesch M."/>
            <person name="Goldberg J."/>
            <person name="Griggs A."/>
            <person name="Gujja S."/>
            <person name="Heilman E."/>
            <person name="Heiman D."/>
            <person name="Hepburn T."/>
            <person name="Howarth C."/>
            <person name="Jen D."/>
            <person name="Larson L."/>
            <person name="Mehta T."/>
            <person name="Park D."/>
            <person name="Pearson M."/>
            <person name="Roberts A."/>
            <person name="Saif S."/>
            <person name="Shenoy N."/>
            <person name="Sisk P."/>
            <person name="Stolte C."/>
            <person name="Sykes S."/>
            <person name="Thomson T."/>
            <person name="Walk T."/>
            <person name="White J."/>
            <person name="Yandava C."/>
            <person name="Burger G."/>
            <person name="Gray M.W."/>
            <person name="Holland P.W.H."/>
            <person name="King N."/>
            <person name="Lang F.B.F."/>
            <person name="Roger A.J."/>
            <person name="Ruiz-Trillo I."/>
            <person name="Lander E."/>
            <person name="Nusbaum C."/>
        </authorList>
    </citation>
    <scope>NUCLEOTIDE SEQUENCE [LARGE SCALE GENOMIC DNA]</scope>
    <source>
        <strain evidence="5 6">ATCC 50062</strain>
    </source>
</reference>
<dbReference type="Proteomes" id="UP000054408">
    <property type="component" value="Unassembled WGS sequence"/>
</dbReference>
<evidence type="ECO:0000256" key="3">
    <source>
        <dbReference type="ARBA" id="ARBA00020502"/>
    </source>
</evidence>
<comment type="similarity">
    <text evidence="2">Belongs to the UPF0456 family.</text>
</comment>
<evidence type="ECO:0000256" key="4">
    <source>
        <dbReference type="ARBA" id="ARBA00022490"/>
    </source>
</evidence>
<keyword evidence="4" id="KW-0963">Cytoplasm</keyword>
<evidence type="ECO:0000313" key="6">
    <source>
        <dbReference type="Proteomes" id="UP000054408"/>
    </source>
</evidence>
<dbReference type="GeneID" id="25569908"/>
<dbReference type="Pfam" id="PF14974">
    <property type="entry name" value="P_C10"/>
    <property type="match status" value="1"/>
</dbReference>
<proteinExistence type="inferred from homology"/>
<protein>
    <recommendedName>
        <fullName evidence="3">Protein C10</fullName>
    </recommendedName>
</protein>
<dbReference type="AlphaFoldDB" id="A0A0L0DFZ2"/>
<organism evidence="5 6">
    <name type="scientific">Thecamonas trahens ATCC 50062</name>
    <dbReference type="NCBI Taxonomy" id="461836"/>
    <lineage>
        <taxon>Eukaryota</taxon>
        <taxon>Apusozoa</taxon>
        <taxon>Apusomonadida</taxon>
        <taxon>Apusomonadidae</taxon>
        <taxon>Thecamonas</taxon>
    </lineage>
</organism>
<name>A0A0L0DFZ2_THETB</name>
<keyword evidence="6" id="KW-1185">Reference proteome</keyword>
<dbReference type="EMBL" id="GL349465">
    <property type="protein sequence ID" value="KNC51229.1"/>
    <property type="molecule type" value="Genomic_DNA"/>
</dbReference>
<dbReference type="GO" id="GO:0009791">
    <property type="term" value="P:post-embryonic development"/>
    <property type="evidence" value="ECO:0007669"/>
    <property type="project" value="TreeGrafter"/>
</dbReference>
<dbReference type="PANTHER" id="PTHR13463">
    <property type="entry name" value="PROTEIN C10"/>
    <property type="match status" value="1"/>
</dbReference>
<evidence type="ECO:0000256" key="2">
    <source>
        <dbReference type="ARBA" id="ARBA00007083"/>
    </source>
</evidence>
<dbReference type="InterPro" id="IPR026317">
    <property type="entry name" value="P_C10"/>
</dbReference>
<evidence type="ECO:0000256" key="1">
    <source>
        <dbReference type="ARBA" id="ARBA00004496"/>
    </source>
</evidence>
<evidence type="ECO:0000313" key="5">
    <source>
        <dbReference type="EMBL" id="KNC51229.1"/>
    </source>
</evidence>
<comment type="subcellular location">
    <subcellularLocation>
        <location evidence="1">Cytoplasm</location>
    </subcellularLocation>
</comment>
<dbReference type="GO" id="GO:0005737">
    <property type="term" value="C:cytoplasm"/>
    <property type="evidence" value="ECO:0007669"/>
    <property type="project" value="UniProtKB-SubCell"/>
</dbReference>
<dbReference type="RefSeq" id="XP_013756444.1">
    <property type="nucleotide sequence ID" value="XM_013900990.1"/>
</dbReference>
<gene>
    <name evidence="5" type="ORF">AMSG_11993</name>
</gene>
<dbReference type="OrthoDB" id="75738at2759"/>
<dbReference type="OMA" id="GNDMMKM"/>